<evidence type="ECO:0000256" key="3">
    <source>
        <dbReference type="ARBA" id="ARBA00023163"/>
    </source>
</evidence>
<dbReference type="EMBL" id="BGZI01000042">
    <property type="protein sequence ID" value="GBO90424.1"/>
    <property type="molecule type" value="Genomic_DNA"/>
</dbReference>
<feature type="domain" description="HTH merR-type" evidence="5">
    <location>
        <begin position="1"/>
        <end position="32"/>
    </location>
</feature>
<dbReference type="Pfam" id="PF09278">
    <property type="entry name" value="MerR-DNA-bind"/>
    <property type="match status" value="1"/>
</dbReference>
<dbReference type="InterPro" id="IPR015358">
    <property type="entry name" value="Tscrpt_reg_MerR_DNA-bd"/>
</dbReference>
<dbReference type="FunFam" id="3.30.70.100:FF:000001">
    <property type="entry name" value="ATPase copper transporting beta"/>
    <property type="match status" value="1"/>
</dbReference>
<evidence type="ECO:0000256" key="2">
    <source>
        <dbReference type="ARBA" id="ARBA00023015"/>
    </source>
</evidence>
<keyword evidence="1" id="KW-0479">Metal-binding</keyword>
<evidence type="ECO:0000259" key="4">
    <source>
        <dbReference type="PROSITE" id="PS50846"/>
    </source>
</evidence>
<dbReference type="CDD" id="cd00371">
    <property type="entry name" value="HMA"/>
    <property type="match status" value="1"/>
</dbReference>
<dbReference type="InterPro" id="IPR000551">
    <property type="entry name" value="MerR-type_HTH_dom"/>
</dbReference>
<dbReference type="Pfam" id="PF00403">
    <property type="entry name" value="HMA"/>
    <property type="match status" value="1"/>
</dbReference>
<dbReference type="InterPro" id="IPR036163">
    <property type="entry name" value="HMA_dom_sf"/>
</dbReference>
<name>A0A5M3Q600_9GAMM</name>
<reference evidence="6 7" key="1">
    <citation type="journal article" date="2019" name="J. Gen. Appl. Microbiol.">
        <title>Aerobic degradation of cis-dichloroethene by the marine bacterium Marinobacter salsuginis strain 5N-3.</title>
        <authorList>
            <person name="Inoue Y."/>
            <person name="Fukunaga Y."/>
            <person name="Katsumata H."/>
            <person name="Ohji S."/>
            <person name="Hosoyama A."/>
            <person name="Mori K."/>
            <person name="Ando K."/>
        </authorList>
    </citation>
    <scope>NUCLEOTIDE SEQUENCE [LARGE SCALE GENOMIC DNA]</scope>
    <source>
        <strain evidence="6 7">NBRC 109114</strain>
    </source>
</reference>
<dbReference type="Gene3D" id="1.10.1660.10">
    <property type="match status" value="1"/>
</dbReference>
<dbReference type="Proteomes" id="UP000387223">
    <property type="component" value="Unassembled WGS sequence"/>
</dbReference>
<evidence type="ECO:0000259" key="5">
    <source>
        <dbReference type="PROSITE" id="PS50937"/>
    </source>
</evidence>
<dbReference type="GO" id="GO:0046872">
    <property type="term" value="F:metal ion binding"/>
    <property type="evidence" value="ECO:0007669"/>
    <property type="project" value="UniProtKB-KW"/>
</dbReference>
<accession>A0A5M3Q600</accession>
<dbReference type="PROSITE" id="PS50846">
    <property type="entry name" value="HMA_2"/>
    <property type="match status" value="1"/>
</dbReference>
<gene>
    <name evidence="6" type="ORF">MSSD14B_40920</name>
</gene>
<dbReference type="PANTHER" id="PTHR46594:SF4">
    <property type="entry name" value="P-TYPE CATION-TRANSPORTING ATPASE"/>
    <property type="match status" value="1"/>
</dbReference>
<dbReference type="SUPFAM" id="SSF55008">
    <property type="entry name" value="HMA, heavy metal-associated domain"/>
    <property type="match status" value="1"/>
</dbReference>
<dbReference type="RefSeq" id="WP_227549568.1">
    <property type="nucleotide sequence ID" value="NZ_BGZI01000042.1"/>
</dbReference>
<dbReference type="InterPro" id="IPR009061">
    <property type="entry name" value="DNA-bd_dom_put_sf"/>
</dbReference>
<comment type="caution">
    <text evidence="6">The sequence shown here is derived from an EMBL/GenBank/DDBJ whole genome shotgun (WGS) entry which is preliminary data.</text>
</comment>
<keyword evidence="2" id="KW-0805">Transcription regulation</keyword>
<dbReference type="AlphaFoldDB" id="A0A5M3Q600"/>
<evidence type="ECO:0000313" key="6">
    <source>
        <dbReference type="EMBL" id="GBO90424.1"/>
    </source>
</evidence>
<keyword evidence="3" id="KW-0804">Transcription</keyword>
<dbReference type="GO" id="GO:0003677">
    <property type="term" value="F:DNA binding"/>
    <property type="evidence" value="ECO:0007669"/>
    <property type="project" value="InterPro"/>
</dbReference>
<dbReference type="PRINTS" id="PR00946">
    <property type="entry name" value="HGSCAVENGER"/>
</dbReference>
<feature type="domain" description="HMA" evidence="4">
    <location>
        <begin position="111"/>
        <end position="177"/>
    </location>
</feature>
<sequence>MTYNATVRRLHFIRRAQELGFSLREIAELLALRDAESNQADASDVRQRAMAKLHDVDQKIEQLRRIRQGLAALVDCCPGQGPLQCCSIFDALEQNAGPTGEPIISEETDMQTIRLSIGGMHCGGCEEIVRHVLEQQTGVKGCSVSHESGEARVAVDESRISDEQLAEAVRGAGYSANIMNTTE</sequence>
<dbReference type="Gene3D" id="3.30.70.100">
    <property type="match status" value="1"/>
</dbReference>
<protein>
    <recommendedName>
        <fullName evidence="8">HMA domain-containing protein</fullName>
    </recommendedName>
</protein>
<dbReference type="PROSITE" id="PS50937">
    <property type="entry name" value="HTH_MERR_2"/>
    <property type="match status" value="1"/>
</dbReference>
<organism evidence="6 7">
    <name type="scientific">Marinobacter salsuginis</name>
    <dbReference type="NCBI Taxonomy" id="418719"/>
    <lineage>
        <taxon>Bacteria</taxon>
        <taxon>Pseudomonadati</taxon>
        <taxon>Pseudomonadota</taxon>
        <taxon>Gammaproteobacteria</taxon>
        <taxon>Pseudomonadales</taxon>
        <taxon>Marinobacteraceae</taxon>
        <taxon>Marinobacter</taxon>
    </lineage>
</organism>
<dbReference type="SUPFAM" id="SSF46955">
    <property type="entry name" value="Putative DNA-binding domain"/>
    <property type="match status" value="1"/>
</dbReference>
<dbReference type="PANTHER" id="PTHR46594">
    <property type="entry name" value="P-TYPE CATION-TRANSPORTING ATPASE"/>
    <property type="match status" value="1"/>
</dbReference>
<evidence type="ECO:0000256" key="1">
    <source>
        <dbReference type="ARBA" id="ARBA00022723"/>
    </source>
</evidence>
<dbReference type="InterPro" id="IPR001802">
    <property type="entry name" value="MerP/CopZ"/>
</dbReference>
<proteinExistence type="predicted"/>
<evidence type="ECO:0008006" key="8">
    <source>
        <dbReference type="Google" id="ProtNLM"/>
    </source>
</evidence>
<dbReference type="GO" id="GO:0006355">
    <property type="term" value="P:regulation of DNA-templated transcription"/>
    <property type="evidence" value="ECO:0007669"/>
    <property type="project" value="InterPro"/>
</dbReference>
<evidence type="ECO:0000313" key="7">
    <source>
        <dbReference type="Proteomes" id="UP000387223"/>
    </source>
</evidence>
<dbReference type="InterPro" id="IPR006121">
    <property type="entry name" value="HMA_dom"/>
</dbReference>